<dbReference type="Proteomes" id="UP000077202">
    <property type="component" value="Unassembled WGS sequence"/>
</dbReference>
<reference evidence="2" key="2">
    <citation type="journal article" date="2019" name="Curr. Biol.">
        <title>Chromatin organization in early land plants reveals an ancestral association between H3K27me3, transposons, and constitutive heterochromatin.</title>
        <authorList>
            <person name="Montgomery S.A."/>
            <person name="Tanizawa Y."/>
            <person name="Galik B."/>
            <person name="Wang N."/>
            <person name="Ito T."/>
            <person name="Mochizuki T."/>
            <person name="Akimcheva S."/>
            <person name="Bowman J."/>
            <person name="Cognat V."/>
            <person name="Drouard L."/>
            <person name="Ekker H."/>
            <person name="Houng S."/>
            <person name="Kohchi T."/>
            <person name="Lin S."/>
            <person name="Liu L.D."/>
            <person name="Nakamura Y."/>
            <person name="Valeeva L.R."/>
            <person name="Shakirov E.V."/>
            <person name="Shippen D.E."/>
            <person name="Wei W."/>
            <person name="Yagura M."/>
            <person name="Yamaoka S."/>
            <person name="Yamato K.T."/>
            <person name="Liu C."/>
            <person name="Berger F."/>
        </authorList>
    </citation>
    <scope>NUCLEOTIDE SEQUENCE [LARGE SCALE GENOMIC DNA]</scope>
    <source>
        <strain evidence="2">Tak-1</strain>
    </source>
</reference>
<name>A0A176WB47_MARPO</name>
<evidence type="ECO:0000313" key="2">
    <source>
        <dbReference type="EMBL" id="BBM99053.1"/>
    </source>
</evidence>
<keyword evidence="4" id="KW-1185">Reference proteome</keyword>
<sequence length="278" mass="30524">MAMVLFKDEDDEVLYDDVLLAAVDAAVSRQLRRTSQHAAAPALTLPAPPKKLMSAHSPHQNFPRAGAGGGHDFPKPGAFAGGAGVGVDSKQQAAANWSNGRRPLQELAPSVGRRWVDSHEMVERPSSTMWVQAEVCSPTKEREGSWFSGLAGVSMFKECQDAAMKTLVPSDYMMMQGKPFIKKSGWRKIAFFFNISFEIKDKNIQFDSNSNVLRAEFVVRASMPTGRFTDSWGSCDRGEKRFSKPNHDIPSTAETRAKTRACQDLLGIGEYKLDGGAH</sequence>
<organism evidence="3 4">
    <name type="scientific">Marchantia polymorpha subsp. ruderalis</name>
    <dbReference type="NCBI Taxonomy" id="1480154"/>
    <lineage>
        <taxon>Eukaryota</taxon>
        <taxon>Viridiplantae</taxon>
        <taxon>Streptophyta</taxon>
        <taxon>Embryophyta</taxon>
        <taxon>Marchantiophyta</taxon>
        <taxon>Marchantiopsida</taxon>
        <taxon>Marchantiidae</taxon>
        <taxon>Marchantiales</taxon>
        <taxon>Marchantiaceae</taxon>
        <taxon>Marchantia</taxon>
    </lineage>
</organism>
<dbReference type="EMBL" id="AP019866">
    <property type="protein sequence ID" value="BBM99053.1"/>
    <property type="molecule type" value="Genomic_DNA"/>
</dbReference>
<dbReference type="PANTHER" id="PTHR37731:SF1">
    <property type="entry name" value="PEPTIDE TRANSPORTER FAMILY PROTEIN"/>
    <property type="match status" value="1"/>
</dbReference>
<evidence type="ECO:0000256" key="1">
    <source>
        <dbReference type="SAM" id="MobiDB-lite"/>
    </source>
</evidence>
<feature type="region of interest" description="Disordered" evidence="1">
    <location>
        <begin position="34"/>
        <end position="85"/>
    </location>
</feature>
<accession>A0A176WB47</accession>
<reference evidence="5" key="3">
    <citation type="journal article" date="2020" name="Curr. Biol.">
        <title>Chromatin organization in early land plants reveals an ancestral association between H3K27me3, transposons, and constitutive heterochromatin.</title>
        <authorList>
            <person name="Montgomery S.A."/>
            <person name="Tanizawa Y."/>
            <person name="Galik B."/>
            <person name="Wang N."/>
            <person name="Ito T."/>
            <person name="Mochizuki T."/>
            <person name="Akimcheva S."/>
            <person name="Bowman J.L."/>
            <person name="Cognat V."/>
            <person name="Marechal-Drouard L."/>
            <person name="Ekker H."/>
            <person name="Hong S.F."/>
            <person name="Kohchi T."/>
            <person name="Lin S.S."/>
            <person name="Liu L.D."/>
            <person name="Nakamura Y."/>
            <person name="Valeeva L.R."/>
            <person name="Shakirov E.V."/>
            <person name="Shippen D.E."/>
            <person name="Wei W.L."/>
            <person name="Yagura M."/>
            <person name="Yamaoka S."/>
            <person name="Yamato K.T."/>
            <person name="Liu C."/>
            <person name="Berger F."/>
        </authorList>
    </citation>
    <scope>NUCLEOTIDE SEQUENCE [LARGE SCALE GENOMIC DNA]</scope>
    <source>
        <strain evidence="5">Tak-1</strain>
    </source>
</reference>
<gene>
    <name evidence="3" type="ORF">AXG93_773s1740</name>
    <name evidence="2" type="ORF">Mp_1g18320</name>
</gene>
<protein>
    <submittedName>
        <fullName evidence="3">Uncharacterized protein</fullName>
    </submittedName>
</protein>
<evidence type="ECO:0000313" key="5">
    <source>
        <dbReference type="Proteomes" id="UP001162541"/>
    </source>
</evidence>
<dbReference type="AlphaFoldDB" id="A0A176WB47"/>
<proteinExistence type="predicted"/>
<evidence type="ECO:0000313" key="4">
    <source>
        <dbReference type="Proteomes" id="UP000077202"/>
    </source>
</evidence>
<dbReference type="EMBL" id="LVLJ01001380">
    <property type="protein sequence ID" value="OAE29933.1"/>
    <property type="molecule type" value="Genomic_DNA"/>
</dbReference>
<dbReference type="PANTHER" id="PTHR37731">
    <property type="entry name" value="PEPTIDE TRANSPORTER FAMILY PROTEIN"/>
    <property type="match status" value="1"/>
</dbReference>
<reference evidence="3 4" key="1">
    <citation type="submission" date="2016-03" db="EMBL/GenBank/DDBJ databases">
        <title>Mechanisms controlling the formation of the plant cell surface in tip-growing cells are functionally conserved among land plants.</title>
        <authorList>
            <person name="Honkanen S."/>
            <person name="Jones V.A."/>
            <person name="Morieri G."/>
            <person name="Champion C."/>
            <person name="Hetherington A.J."/>
            <person name="Kelly S."/>
            <person name="Saint-Marcoux D."/>
            <person name="Proust H."/>
            <person name="Prescott H."/>
            <person name="Dolan L."/>
        </authorList>
    </citation>
    <scope>NUCLEOTIDE SEQUENCE [LARGE SCALE GENOMIC DNA]</scope>
    <source>
        <strain evidence="4">cv. Tak-1 and cv. Tak-2</strain>
        <tissue evidence="3">Whole gametophyte</tissue>
    </source>
</reference>
<evidence type="ECO:0000313" key="3">
    <source>
        <dbReference type="EMBL" id="OAE29933.1"/>
    </source>
</evidence>
<dbReference type="Proteomes" id="UP001162541">
    <property type="component" value="Chromosome 1"/>
</dbReference>